<sequence>MTLTENVMKPQIQRFTRDHDPKVLWQVVEEDGAVIIEEFLPREVIQKFDCELDVRSKATEGGEMNQEFYQMPVPTTTKWMNDLTATCPTFRHEILNNDILHSLCNVAFEPHGDYWLLNGMAMEMMPGNPTQQIHNDHGTHPILQYLRPDAPAPVFSIITAVTEFTESNGATRVILGSHRWPQGQKAKDDQAVRAALQPGDALVMYRSTKHGGAAHDADNQDHRRLLLTCMGTCQLAPYETNVTVPRPIVESMTPLAQKMIGWRSTRPVISNVTGLNTVRMKHLENQIELKSNVPLKVGGC</sequence>
<dbReference type="Pfam" id="PF05721">
    <property type="entry name" value="PhyH"/>
    <property type="match status" value="1"/>
</dbReference>
<protein>
    <submittedName>
        <fullName evidence="1">Uncharacterized protein</fullName>
    </submittedName>
</protein>
<keyword evidence="2" id="KW-1185">Reference proteome</keyword>
<name>A0A9X0BF84_9EURO</name>
<gene>
    <name evidence="1" type="ORF">N7509_000105</name>
</gene>
<organism evidence="1 2">
    <name type="scientific">Penicillium cosmopolitanum</name>
    <dbReference type="NCBI Taxonomy" id="1131564"/>
    <lineage>
        <taxon>Eukaryota</taxon>
        <taxon>Fungi</taxon>
        <taxon>Dikarya</taxon>
        <taxon>Ascomycota</taxon>
        <taxon>Pezizomycotina</taxon>
        <taxon>Eurotiomycetes</taxon>
        <taxon>Eurotiomycetidae</taxon>
        <taxon>Eurotiales</taxon>
        <taxon>Aspergillaceae</taxon>
        <taxon>Penicillium</taxon>
    </lineage>
</organism>
<dbReference type="RefSeq" id="XP_056494853.1">
    <property type="nucleotide sequence ID" value="XM_056624752.1"/>
</dbReference>
<reference evidence="1" key="1">
    <citation type="submission" date="2022-12" db="EMBL/GenBank/DDBJ databases">
        <authorList>
            <person name="Petersen C."/>
        </authorList>
    </citation>
    <scope>NUCLEOTIDE SEQUENCE</scope>
    <source>
        <strain evidence="1">IBT 29677</strain>
    </source>
</reference>
<dbReference type="Proteomes" id="UP001147747">
    <property type="component" value="Unassembled WGS sequence"/>
</dbReference>
<dbReference type="Gene3D" id="2.60.120.620">
    <property type="entry name" value="q2cbj1_9rhob like domain"/>
    <property type="match status" value="1"/>
</dbReference>
<proteinExistence type="predicted"/>
<dbReference type="GeneID" id="81363732"/>
<dbReference type="SUPFAM" id="SSF51197">
    <property type="entry name" value="Clavaminate synthase-like"/>
    <property type="match status" value="1"/>
</dbReference>
<comment type="caution">
    <text evidence="1">The sequence shown here is derived from an EMBL/GenBank/DDBJ whole genome shotgun (WGS) entry which is preliminary data.</text>
</comment>
<dbReference type="OrthoDB" id="445007at2759"/>
<dbReference type="EMBL" id="JAPZBU010000001">
    <property type="protein sequence ID" value="KAJ5415007.1"/>
    <property type="molecule type" value="Genomic_DNA"/>
</dbReference>
<evidence type="ECO:0000313" key="2">
    <source>
        <dbReference type="Proteomes" id="UP001147747"/>
    </source>
</evidence>
<accession>A0A9X0BF84</accession>
<dbReference type="AlphaFoldDB" id="A0A9X0BF84"/>
<evidence type="ECO:0000313" key="1">
    <source>
        <dbReference type="EMBL" id="KAJ5415007.1"/>
    </source>
</evidence>
<dbReference type="InterPro" id="IPR008775">
    <property type="entry name" value="Phytyl_CoA_dOase-like"/>
</dbReference>
<reference evidence="1" key="2">
    <citation type="journal article" date="2023" name="IMA Fungus">
        <title>Comparative genomic study of the Penicillium genus elucidates a diverse pangenome and 15 lateral gene transfer events.</title>
        <authorList>
            <person name="Petersen C."/>
            <person name="Sorensen T."/>
            <person name="Nielsen M.R."/>
            <person name="Sondergaard T.E."/>
            <person name="Sorensen J.L."/>
            <person name="Fitzpatrick D.A."/>
            <person name="Frisvad J.C."/>
            <person name="Nielsen K.L."/>
        </authorList>
    </citation>
    <scope>NUCLEOTIDE SEQUENCE</scope>
    <source>
        <strain evidence="1">IBT 29677</strain>
    </source>
</reference>